<proteinExistence type="predicted"/>
<name>N9EZV1_ACIBZ</name>
<dbReference type="AlphaFoldDB" id="N9EZV1"/>
<evidence type="ECO:0000313" key="1">
    <source>
        <dbReference type="EMBL" id="ENV98163.1"/>
    </source>
</evidence>
<keyword evidence="2" id="KW-1185">Reference proteome</keyword>
<dbReference type="Proteomes" id="UP000013251">
    <property type="component" value="Unassembled WGS sequence"/>
</dbReference>
<organism evidence="1 2">
    <name type="scientific">Acinetobacter bereziniae LMG 1003 = CIP 70.12</name>
    <dbReference type="NCBI Taxonomy" id="981324"/>
    <lineage>
        <taxon>Bacteria</taxon>
        <taxon>Pseudomonadati</taxon>
        <taxon>Pseudomonadota</taxon>
        <taxon>Gammaproteobacteria</taxon>
        <taxon>Moraxellales</taxon>
        <taxon>Moraxellaceae</taxon>
        <taxon>Acinetobacter</taxon>
    </lineage>
</organism>
<dbReference type="GeneID" id="69461700"/>
<gene>
    <name evidence="1" type="ORF">F938_01222</name>
</gene>
<dbReference type="HOGENOM" id="CLU_199484_0_0_6"/>
<reference evidence="1 2" key="1">
    <citation type="submission" date="2013-02" db="EMBL/GenBank/DDBJ databases">
        <title>The Genome Sequence of Acinetobacter bereziniae CIP 70.12.</title>
        <authorList>
            <consortium name="The Broad Institute Genome Sequencing Platform"/>
            <consortium name="The Broad Institute Genome Sequencing Center for Infectious Disease"/>
            <person name="Cerqueira G."/>
            <person name="Feldgarden M."/>
            <person name="Courvalin P."/>
            <person name="Perichon B."/>
            <person name="Grillot-Courvalin C."/>
            <person name="Clermont D."/>
            <person name="Rocha E."/>
            <person name="Yoon E.-J."/>
            <person name="Nemec A."/>
            <person name="Walker B."/>
            <person name="Young S.K."/>
            <person name="Zeng Q."/>
            <person name="Gargeya S."/>
            <person name="Fitzgerald M."/>
            <person name="Haas B."/>
            <person name="Abouelleil A."/>
            <person name="Alvarado L."/>
            <person name="Arachchi H.M."/>
            <person name="Berlin A.M."/>
            <person name="Chapman S.B."/>
            <person name="Dewar J."/>
            <person name="Goldberg J."/>
            <person name="Griggs A."/>
            <person name="Gujja S."/>
            <person name="Hansen M."/>
            <person name="Howarth C."/>
            <person name="Imamovic A."/>
            <person name="Larimer J."/>
            <person name="McCowan C."/>
            <person name="Murphy C."/>
            <person name="Neiman D."/>
            <person name="Pearson M."/>
            <person name="Priest M."/>
            <person name="Roberts A."/>
            <person name="Saif S."/>
            <person name="Shea T."/>
            <person name="Sisk P."/>
            <person name="Sykes S."/>
            <person name="Wortman J."/>
            <person name="Nusbaum C."/>
            <person name="Birren B."/>
        </authorList>
    </citation>
    <scope>NUCLEOTIDE SEQUENCE [LARGE SCALE GENOMIC DNA]</scope>
    <source>
        <strain evidence="1 2">CIP 70.12</strain>
    </source>
</reference>
<dbReference type="RefSeq" id="WP_005030342.1">
    <property type="nucleotide sequence ID" value="NZ_KB849755.1"/>
</dbReference>
<protein>
    <submittedName>
        <fullName evidence="1">Uncharacterized protein</fullName>
    </submittedName>
</protein>
<dbReference type="EMBL" id="APQG01000017">
    <property type="protein sequence ID" value="ENV98163.1"/>
    <property type="molecule type" value="Genomic_DNA"/>
</dbReference>
<sequence length="75" mass="8866">MKSKEYILTNICHDYELVFQNISKSGNLDLYLNSKEYDKSSYEFEFASIILIFEANLEDDIKEMINKSFRKQLVG</sequence>
<comment type="caution">
    <text evidence="1">The sequence shown here is derived from an EMBL/GenBank/DDBJ whole genome shotgun (WGS) entry which is preliminary data.</text>
</comment>
<accession>N9EZV1</accession>
<evidence type="ECO:0000313" key="2">
    <source>
        <dbReference type="Proteomes" id="UP000013251"/>
    </source>
</evidence>